<protein>
    <submittedName>
        <fullName evidence="3">Uncharacterized protein</fullName>
    </submittedName>
</protein>
<reference evidence="3" key="1">
    <citation type="submission" date="2021-05" db="EMBL/GenBank/DDBJ databases">
        <title>The genome of the haptophyte Pavlova lutheri (Diacronema luteri, Pavlovales) - a model for lipid biosynthesis in eukaryotic algae.</title>
        <authorList>
            <person name="Hulatt C.J."/>
            <person name="Posewitz M.C."/>
        </authorList>
    </citation>
    <scope>NUCLEOTIDE SEQUENCE</scope>
    <source>
        <strain evidence="3">NIVA-4/92</strain>
    </source>
</reference>
<keyword evidence="2" id="KW-0472">Membrane</keyword>
<evidence type="ECO:0000313" key="3">
    <source>
        <dbReference type="EMBL" id="KAG8465303.1"/>
    </source>
</evidence>
<comment type="caution">
    <text evidence="3">The sequence shown here is derived from an EMBL/GenBank/DDBJ whole genome shotgun (WGS) entry which is preliminary data.</text>
</comment>
<accession>A0A8J5XE94</accession>
<feature type="compositionally biased region" description="Low complexity" evidence="1">
    <location>
        <begin position="558"/>
        <end position="586"/>
    </location>
</feature>
<sequence length="726" mass="72687">MAPATPRARVSLNAAAGPLERLDSGAIVRPPPSVDTIRERLDAARAAGRDFRARVHLPMRWAGSTLAAGGVVLGAALPDPVFGALLALPGLAVLLLALLPTDARPIRRTAGATAAVALATSALTAAAVGRVGARCALGVGSAPAASCTDAAPSLALATLGACAGACAGARVCVALARWTPRALLDALFRTAGALCAALSGVLLVTAALRAARARPPRTAAAAAAAAAAPGACAVEAFAVAVLLRSPRARARVQSWLAARGEAAHTAAGIAALFDDAPVREVQERAAASFRAVALDALGPADLLPSADAAKLHARSSAAGFGGVDAFVSHSWHDPPAQKWAALRKWGDDFALAHGREPRIWLDRACVPQESIGEAIRCLPLYLAGCSTLLLLRGPTTLRRLWCVVELHIFLEMGGDMDRIQQVRLSAADGDGGVGADAAAGDETARAAMAAASALGEVGAFDVEAATCSKAADRERLLTVIEAGAGGIAGFNGRLREALLRLDARAAAQQRASHASPLAQWAAAARRSSGDRRFSDDGGGGAGRASGSAGASTPERPRASSLAGAAAAIGAASATGACVGRSTPSSRRSPRPSPRRDSFGVAGGAHALGRPASRKLGALRAPAAKVAPADDADGDDGADSAGSPPSTATGACPPLGRHASHDSARSIRSIGSIGSIGSDGSAGSARKMTIVVMPASARARLDFGARGDLQPAPRARSPLAPLAPVCP</sequence>
<keyword evidence="4" id="KW-1185">Reference proteome</keyword>
<proteinExistence type="predicted"/>
<evidence type="ECO:0000313" key="4">
    <source>
        <dbReference type="Proteomes" id="UP000751190"/>
    </source>
</evidence>
<gene>
    <name evidence="3" type="ORF">KFE25_002610</name>
</gene>
<feature type="transmembrane region" description="Helical" evidence="2">
    <location>
        <begin position="220"/>
        <end position="243"/>
    </location>
</feature>
<evidence type="ECO:0000256" key="2">
    <source>
        <dbReference type="SAM" id="Phobius"/>
    </source>
</evidence>
<dbReference type="AlphaFoldDB" id="A0A8J5XE94"/>
<dbReference type="EMBL" id="JAGTXO010000010">
    <property type="protein sequence ID" value="KAG8465303.1"/>
    <property type="molecule type" value="Genomic_DNA"/>
</dbReference>
<feature type="transmembrane region" description="Helical" evidence="2">
    <location>
        <begin position="187"/>
        <end position="208"/>
    </location>
</feature>
<evidence type="ECO:0000256" key="1">
    <source>
        <dbReference type="SAM" id="MobiDB-lite"/>
    </source>
</evidence>
<organism evidence="3 4">
    <name type="scientific">Diacronema lutheri</name>
    <name type="common">Unicellular marine alga</name>
    <name type="synonym">Monochrysis lutheri</name>
    <dbReference type="NCBI Taxonomy" id="2081491"/>
    <lineage>
        <taxon>Eukaryota</taxon>
        <taxon>Haptista</taxon>
        <taxon>Haptophyta</taxon>
        <taxon>Pavlovophyceae</taxon>
        <taxon>Pavlovales</taxon>
        <taxon>Pavlovaceae</taxon>
        <taxon>Diacronema</taxon>
    </lineage>
</organism>
<keyword evidence="2" id="KW-0812">Transmembrane</keyword>
<feature type="region of interest" description="Disordered" evidence="1">
    <location>
        <begin position="706"/>
        <end position="726"/>
    </location>
</feature>
<feature type="region of interest" description="Disordered" evidence="1">
    <location>
        <begin position="510"/>
        <end position="664"/>
    </location>
</feature>
<feature type="transmembrane region" description="Helical" evidence="2">
    <location>
        <begin position="82"/>
        <end position="99"/>
    </location>
</feature>
<name>A0A8J5XE94_DIALT</name>
<dbReference type="OMA" id="VVELHIF"/>
<dbReference type="Proteomes" id="UP000751190">
    <property type="component" value="Unassembled WGS sequence"/>
</dbReference>
<dbReference type="OrthoDB" id="423576at2759"/>
<keyword evidence="2" id="KW-1133">Transmembrane helix</keyword>
<feature type="transmembrane region" description="Helical" evidence="2">
    <location>
        <begin position="59"/>
        <end position="76"/>
    </location>
</feature>
<feature type="compositionally biased region" description="Low complexity" evidence="1">
    <location>
        <begin position="710"/>
        <end position="726"/>
    </location>
</feature>
<feature type="transmembrane region" description="Helical" evidence="2">
    <location>
        <begin position="111"/>
        <end position="133"/>
    </location>
</feature>